<evidence type="ECO:0008006" key="6">
    <source>
        <dbReference type="Google" id="ProtNLM"/>
    </source>
</evidence>
<sequence length="1366" mass="154608">MVKAELKAAKKALEDNDPDTAIYYVKEVLEEDPKNYFALIFEGKAYQLLKKPREATKAYKKAINLDGNNLLGWKGLFQVVRSLNPPESDKVFEVAAQLAHIQEDQGISPAETLKDVKNYLDAIGYKTNRDVFTQFVDATQPGTDFGDIVGNSLGTRQDNLIHLIKLVKKPVDEQVAKVSMKERVKLGKVLTPEQRKSYDSQIYSIYNSSRLLDHYDQLLEISDDDEIRTKYKEEKLRFLLDLLQCTPNKKETFNLAKDLVDDMVMLNVPSLFAWQLYFDWADFESLSSRHIPTDRVIRYLQQFPNDSLSTMMYAFVLSDMSDFDRARIVNETGGAMGLPQEKVVEEDEGIDDEEHELIDEESNDDKNLLLPDQTISMMIEGFNKSKNSVFANRMICNYYLHIREYRNASARCQQSVQLLAQQQRKYGLDDFLPHAKTDFLKTLAIVYTYYEAPKNFPRALQLYDTVLAINPGDVNSRVGKGIILMEKGDYDAAHSLLSEVSRQYPDNTEAVSELGWCYIKLGKHVDGRDCVQKALAAVVDTDVASANFRAICQWRLAYSFYHDDDTSRAHSAAIASLKENPNYAPAYTLLGELYNAFQDAERAQKCFYKAIELDSDEIVAAKYLVADISAQGEWDVAEVLCNKVLESESGRRRLISVNNTDADRDWPWRVLGVLSLNRQDDAKAVEYFQSALRVYSNDSASWQGLGEAYYHCGKLEASAKVFNHCLTEFEVNWHTLYLYGRVKCDMGMFTEGLEHLLKALSSKPDEECILAGVYEAYMGQTQQLMAAGYVGRALASNYDALGYLRQFHRVNPDSQLFWKSVGECLRVYLTIQRRDSVSIEDLRDIFEGVESVGDISWASAQAKSDQLNEFILELVILAAVEGQRRLSARANKYLRSAAAYNVGMAYCEGIVYHSDYLEPAITSLKQAISIEPMNAQYWVGLGNCYFYKFPQVAQHCYIKATTLDSHDASIWINLASLYLKYDDFDLAHQAFARAQSVAPTNALSWLGSAMVSQAREDRTNAYRLFAHAYIVANGKVPVAQLLFGASTLSKYKSGADPHDITTAQTTSLANFAMHKYLQYFPDDFQGQIVASNVSERCMEYNWSEETTTKQLEHFEMAYENDESEENLVRFAQAKAQCARVILGQGEYTKALDHAQQALALIEGAEQKLELSCRITAGLCHYFLGDFDAALAQLQAILEANPTSQRLVVLVAQILYSFNSDDTKQAALDQLFGYIEEYGSSPMVVLVLAAMSLRDDMSEYFGPVRDELVKIELKDVIKDTTQIIPDVIAAISEKMGMSNSTGWQRQAYLTPWLPNSWTKLDNTVALRIAELPHSKVRSDYLAKLYHDSGEERMIQRSMILCPSKYST</sequence>
<dbReference type="Pfam" id="PF13181">
    <property type="entry name" value="TPR_8"/>
    <property type="match status" value="2"/>
</dbReference>
<keyword evidence="2 3" id="KW-0802">TPR repeat</keyword>
<reference evidence="4 5" key="1">
    <citation type="submission" date="2019-07" db="EMBL/GenBank/DDBJ databases">
        <title>Genome assembly of two rare yeast pathogens: Diutina rugosa and Trichomonascus ciferrii.</title>
        <authorList>
            <person name="Mixao V."/>
            <person name="Saus E."/>
            <person name="Hansen A."/>
            <person name="Lass-Flor C."/>
            <person name="Gabaldon T."/>
        </authorList>
    </citation>
    <scope>NUCLEOTIDE SEQUENCE [LARGE SCALE GENOMIC DNA]</scope>
    <source>
        <strain evidence="4 5">CBS 613</strain>
    </source>
</reference>
<dbReference type="EMBL" id="SWFT01000105">
    <property type="protein sequence ID" value="KAA8901074.1"/>
    <property type="molecule type" value="Genomic_DNA"/>
</dbReference>
<dbReference type="Pfam" id="PF14559">
    <property type="entry name" value="TPR_19"/>
    <property type="match status" value="1"/>
</dbReference>
<evidence type="ECO:0000256" key="2">
    <source>
        <dbReference type="ARBA" id="ARBA00022803"/>
    </source>
</evidence>
<comment type="caution">
    <text evidence="4">The sequence shown here is derived from an EMBL/GenBank/DDBJ whole genome shotgun (WGS) entry which is preliminary data.</text>
</comment>
<name>A0A642USN9_DIURU</name>
<dbReference type="PROSITE" id="PS50005">
    <property type="entry name" value="TPR"/>
    <property type="match status" value="3"/>
</dbReference>
<organism evidence="4 5">
    <name type="scientific">Diutina rugosa</name>
    <name type="common">Yeast</name>
    <name type="synonym">Candida rugosa</name>
    <dbReference type="NCBI Taxonomy" id="5481"/>
    <lineage>
        <taxon>Eukaryota</taxon>
        <taxon>Fungi</taxon>
        <taxon>Dikarya</taxon>
        <taxon>Ascomycota</taxon>
        <taxon>Saccharomycotina</taxon>
        <taxon>Pichiomycetes</taxon>
        <taxon>Debaryomycetaceae</taxon>
        <taxon>Diutina</taxon>
    </lineage>
</organism>
<dbReference type="Gene3D" id="1.25.40.10">
    <property type="entry name" value="Tetratricopeptide repeat domain"/>
    <property type="match status" value="4"/>
</dbReference>
<feature type="repeat" description="TPR" evidence="3">
    <location>
        <begin position="968"/>
        <end position="1001"/>
    </location>
</feature>
<dbReference type="InterPro" id="IPR040962">
    <property type="entry name" value="TPR_22"/>
</dbReference>
<evidence type="ECO:0000256" key="3">
    <source>
        <dbReference type="PROSITE-ProRule" id="PRU00339"/>
    </source>
</evidence>
<dbReference type="Proteomes" id="UP000449547">
    <property type="component" value="Unassembled WGS sequence"/>
</dbReference>
<evidence type="ECO:0000313" key="4">
    <source>
        <dbReference type="EMBL" id="KAA8901074.1"/>
    </source>
</evidence>
<dbReference type="GO" id="GO:0006401">
    <property type="term" value="P:RNA catabolic process"/>
    <property type="evidence" value="ECO:0007669"/>
    <property type="project" value="InterPro"/>
</dbReference>
<dbReference type="Pfam" id="PF18833">
    <property type="entry name" value="TPR_22"/>
    <property type="match status" value="1"/>
</dbReference>
<feature type="repeat" description="TPR" evidence="3">
    <location>
        <begin position="36"/>
        <end position="69"/>
    </location>
</feature>
<dbReference type="InterPro" id="IPR011990">
    <property type="entry name" value="TPR-like_helical_dom_sf"/>
</dbReference>
<dbReference type="GO" id="GO:0055087">
    <property type="term" value="C:Ski complex"/>
    <property type="evidence" value="ECO:0007669"/>
    <property type="project" value="InterPro"/>
</dbReference>
<dbReference type="OMA" id="CQWELDP"/>
<gene>
    <name evidence="4" type="ORF">DIURU_003444</name>
</gene>
<dbReference type="GeneID" id="54782095"/>
<dbReference type="VEuPathDB" id="FungiDB:DIURU_003444"/>
<evidence type="ECO:0000313" key="5">
    <source>
        <dbReference type="Proteomes" id="UP000449547"/>
    </source>
</evidence>
<keyword evidence="1" id="KW-0677">Repeat</keyword>
<dbReference type="SUPFAM" id="SSF81901">
    <property type="entry name" value="HCP-like"/>
    <property type="match status" value="1"/>
</dbReference>
<dbReference type="InterPro" id="IPR019734">
    <property type="entry name" value="TPR_rpt"/>
</dbReference>
<dbReference type="OrthoDB" id="421075at2759"/>
<accession>A0A642USN9</accession>
<dbReference type="SUPFAM" id="SSF48452">
    <property type="entry name" value="TPR-like"/>
    <property type="match status" value="4"/>
</dbReference>
<dbReference type="SMART" id="SM00028">
    <property type="entry name" value="TPR"/>
    <property type="match status" value="13"/>
</dbReference>
<dbReference type="PANTHER" id="PTHR15704:SF7">
    <property type="entry name" value="SUPERKILLER COMPLEX PROTEIN 3"/>
    <property type="match status" value="1"/>
</dbReference>
<dbReference type="InterPro" id="IPR039226">
    <property type="entry name" value="Ski3/TTC37"/>
</dbReference>
<dbReference type="PANTHER" id="PTHR15704">
    <property type="entry name" value="SUPERKILLER 3 PROTEIN-RELATED"/>
    <property type="match status" value="1"/>
</dbReference>
<proteinExistence type="predicted"/>
<feature type="repeat" description="TPR" evidence="3">
    <location>
        <begin position="584"/>
        <end position="617"/>
    </location>
</feature>
<keyword evidence="5" id="KW-1185">Reference proteome</keyword>
<evidence type="ECO:0000256" key="1">
    <source>
        <dbReference type="ARBA" id="ARBA00022737"/>
    </source>
</evidence>
<dbReference type="RefSeq" id="XP_034011697.1">
    <property type="nucleotide sequence ID" value="XM_034156207.1"/>
</dbReference>
<protein>
    <recommendedName>
        <fullName evidence="6">Superkiller protein 3</fullName>
    </recommendedName>
</protein>